<feature type="signal peptide" evidence="1">
    <location>
        <begin position="1"/>
        <end position="18"/>
    </location>
</feature>
<dbReference type="EMBL" id="JBDFQZ010000006">
    <property type="protein sequence ID" value="KAK9714546.1"/>
    <property type="molecule type" value="Genomic_DNA"/>
</dbReference>
<dbReference type="Proteomes" id="UP001443914">
    <property type="component" value="Unassembled WGS sequence"/>
</dbReference>
<name>A0AAW1K875_SAPOF</name>
<dbReference type="AlphaFoldDB" id="A0AAW1K875"/>
<evidence type="ECO:0000313" key="3">
    <source>
        <dbReference type="Proteomes" id="UP001443914"/>
    </source>
</evidence>
<evidence type="ECO:0000256" key="1">
    <source>
        <dbReference type="SAM" id="SignalP"/>
    </source>
</evidence>
<sequence>MSLSVTSIFSWLIKVPSAMELHFLLPTCTPILRTCVTNFSMKKCSACNGHAVAKGTPAKNPSKAEFHQQCVTRY</sequence>
<reference evidence="2" key="1">
    <citation type="submission" date="2024-03" db="EMBL/GenBank/DDBJ databases">
        <title>WGS assembly of Saponaria officinalis var. Norfolk2.</title>
        <authorList>
            <person name="Jenkins J."/>
            <person name="Shu S."/>
            <person name="Grimwood J."/>
            <person name="Barry K."/>
            <person name="Goodstein D."/>
            <person name="Schmutz J."/>
            <person name="Leebens-Mack J."/>
            <person name="Osbourn A."/>
        </authorList>
    </citation>
    <scope>NUCLEOTIDE SEQUENCE [LARGE SCALE GENOMIC DNA]</scope>
    <source>
        <strain evidence="2">JIC</strain>
    </source>
</reference>
<evidence type="ECO:0000313" key="2">
    <source>
        <dbReference type="EMBL" id="KAK9714546.1"/>
    </source>
</evidence>
<proteinExistence type="predicted"/>
<keyword evidence="3" id="KW-1185">Reference proteome</keyword>
<protein>
    <submittedName>
        <fullName evidence="2">Uncharacterized protein</fullName>
    </submittedName>
</protein>
<gene>
    <name evidence="2" type="ORF">RND81_06G102100</name>
</gene>
<accession>A0AAW1K875</accession>
<comment type="caution">
    <text evidence="2">The sequence shown here is derived from an EMBL/GenBank/DDBJ whole genome shotgun (WGS) entry which is preliminary data.</text>
</comment>
<feature type="chain" id="PRO_5043575975" evidence="1">
    <location>
        <begin position="19"/>
        <end position="74"/>
    </location>
</feature>
<organism evidence="2 3">
    <name type="scientific">Saponaria officinalis</name>
    <name type="common">Common soapwort</name>
    <name type="synonym">Lychnis saponaria</name>
    <dbReference type="NCBI Taxonomy" id="3572"/>
    <lineage>
        <taxon>Eukaryota</taxon>
        <taxon>Viridiplantae</taxon>
        <taxon>Streptophyta</taxon>
        <taxon>Embryophyta</taxon>
        <taxon>Tracheophyta</taxon>
        <taxon>Spermatophyta</taxon>
        <taxon>Magnoliopsida</taxon>
        <taxon>eudicotyledons</taxon>
        <taxon>Gunneridae</taxon>
        <taxon>Pentapetalae</taxon>
        <taxon>Caryophyllales</taxon>
        <taxon>Caryophyllaceae</taxon>
        <taxon>Caryophylleae</taxon>
        <taxon>Saponaria</taxon>
    </lineage>
</organism>
<keyword evidence="1" id="KW-0732">Signal</keyword>